<evidence type="ECO:0000256" key="1">
    <source>
        <dbReference type="ARBA" id="ARBA00022942"/>
    </source>
</evidence>
<dbReference type="PhylomeDB" id="B4GJW7"/>
<keyword evidence="3" id="KW-0963">Cytoplasm</keyword>
<dbReference type="eggNOG" id="KOG0185">
    <property type="taxonomic scope" value="Eukaryota"/>
</dbReference>
<gene>
    <name evidence="4" type="primary">Dper\GL25789</name>
    <name evidence="4" type="ORF">Dper_GL25789</name>
</gene>
<dbReference type="OMA" id="FHDVQMY"/>
<sequence>MFNPEFQDFIGVEAAGKPVAMGSSVIGIRYDKGVLIAADTTVFEGSVPRYQDVDRIFKINKQIIMGGGGNFHDVQMYRRTIGKQISSDRIYQDGFEMKPKSLALWLMNTTNARRLALDATNVELVVAGMQPDEGPYLATIGRPEGISDGYVAATGPARQTVISLVRDKKPKERSFTEKEAICLIRTCMEKLQCNDACALPQYTMGVCTAQDCHIEGPYKVNEDWTFARHKKGERGPKNTNKK</sequence>
<dbReference type="Gene3D" id="3.60.20.10">
    <property type="entry name" value="Glutamine Phosphoribosylpyrophosphate, subunit 1, domain 1"/>
    <property type="match status" value="1"/>
</dbReference>
<name>B4GJW7_DROPE</name>
<dbReference type="PANTHER" id="PTHR11599">
    <property type="entry name" value="PROTEASOME SUBUNIT ALPHA/BETA"/>
    <property type="match status" value="1"/>
</dbReference>
<comment type="subcellular location">
    <subcellularLocation>
        <location evidence="3">Cytoplasm</location>
    </subcellularLocation>
    <subcellularLocation>
        <location evidence="3">Nucleus</location>
    </subcellularLocation>
</comment>
<dbReference type="GO" id="GO:0051603">
    <property type="term" value="P:proteolysis involved in protein catabolic process"/>
    <property type="evidence" value="ECO:0007669"/>
    <property type="project" value="InterPro"/>
</dbReference>
<dbReference type="AlphaFoldDB" id="B4GJW7"/>
<accession>B4GJW7</accession>
<keyword evidence="2 3" id="KW-0539">Nucleus</keyword>
<comment type="function">
    <text evidence="3">Non-catalytic component of the proteasome.</text>
</comment>
<dbReference type="PIRSF" id="PIRSF001213">
    <property type="entry name" value="Psome_endopept_beta"/>
    <property type="match status" value="1"/>
</dbReference>
<dbReference type="OrthoDB" id="7854943at2759"/>
<keyword evidence="5" id="KW-1185">Reference proteome</keyword>
<dbReference type="InterPro" id="IPR001353">
    <property type="entry name" value="Proteasome_sua/b"/>
</dbReference>
<proteinExistence type="inferred from homology"/>
<dbReference type="InterPro" id="IPR050115">
    <property type="entry name" value="Proteasome_alpha"/>
</dbReference>
<dbReference type="GO" id="GO:0005634">
    <property type="term" value="C:nucleus"/>
    <property type="evidence" value="ECO:0007669"/>
    <property type="project" value="UniProtKB-SubCell"/>
</dbReference>
<dbReference type="InterPro" id="IPR016295">
    <property type="entry name" value="Proteasome_beta4"/>
</dbReference>
<protein>
    <recommendedName>
        <fullName evidence="3">Proteasome subunit beta</fullName>
    </recommendedName>
</protein>
<dbReference type="STRING" id="7234.B4GJW7"/>
<dbReference type="InterPro" id="IPR029055">
    <property type="entry name" value="Ntn_hydrolases_N"/>
</dbReference>
<dbReference type="GO" id="GO:0019774">
    <property type="term" value="C:proteasome core complex, beta-subunit complex"/>
    <property type="evidence" value="ECO:0007669"/>
    <property type="project" value="UniProtKB-UniRule"/>
</dbReference>
<evidence type="ECO:0000313" key="4">
    <source>
        <dbReference type="EMBL" id="EDW36933.1"/>
    </source>
</evidence>
<dbReference type="SUPFAM" id="SSF56235">
    <property type="entry name" value="N-terminal nucleophile aminohydrolases (Ntn hydrolases)"/>
    <property type="match status" value="1"/>
</dbReference>
<organism evidence="5">
    <name type="scientific">Drosophila persimilis</name>
    <name type="common">Fruit fly</name>
    <dbReference type="NCBI Taxonomy" id="7234"/>
    <lineage>
        <taxon>Eukaryota</taxon>
        <taxon>Metazoa</taxon>
        <taxon>Ecdysozoa</taxon>
        <taxon>Arthropoda</taxon>
        <taxon>Hexapoda</taxon>
        <taxon>Insecta</taxon>
        <taxon>Pterygota</taxon>
        <taxon>Neoptera</taxon>
        <taxon>Endopterygota</taxon>
        <taxon>Diptera</taxon>
        <taxon>Brachycera</taxon>
        <taxon>Muscomorpha</taxon>
        <taxon>Ephydroidea</taxon>
        <taxon>Drosophilidae</taxon>
        <taxon>Drosophila</taxon>
        <taxon>Sophophora</taxon>
    </lineage>
</organism>
<comment type="similarity">
    <text evidence="3">Belongs to the peptidase T1B family.</text>
</comment>
<evidence type="ECO:0000313" key="5">
    <source>
        <dbReference type="Proteomes" id="UP000008744"/>
    </source>
</evidence>
<dbReference type="EMBL" id="CH479184">
    <property type="protein sequence ID" value="EDW36933.1"/>
    <property type="molecule type" value="Genomic_DNA"/>
</dbReference>
<dbReference type="HOGENOM" id="CLU_072435_0_1_1"/>
<keyword evidence="1 3" id="KW-0647">Proteasome</keyword>
<evidence type="ECO:0000256" key="2">
    <source>
        <dbReference type="ARBA" id="ARBA00023242"/>
    </source>
</evidence>
<reference evidence="4 5" key="1">
    <citation type="journal article" date="2007" name="Nature">
        <title>Evolution of genes and genomes on the Drosophila phylogeny.</title>
        <authorList>
            <consortium name="Drosophila 12 Genomes Consortium"/>
            <person name="Clark A.G."/>
            <person name="Eisen M.B."/>
            <person name="Smith D.R."/>
            <person name="Bergman C.M."/>
            <person name="Oliver B."/>
            <person name="Markow T.A."/>
            <person name="Kaufman T.C."/>
            <person name="Kellis M."/>
            <person name="Gelbart W."/>
            <person name="Iyer V.N."/>
            <person name="Pollard D.A."/>
            <person name="Sackton T.B."/>
            <person name="Larracuente A.M."/>
            <person name="Singh N.D."/>
            <person name="Abad J.P."/>
            <person name="Abt D.N."/>
            <person name="Adryan B."/>
            <person name="Aguade M."/>
            <person name="Akashi H."/>
            <person name="Anderson W.W."/>
            <person name="Aquadro C.F."/>
            <person name="Ardell D.H."/>
            <person name="Arguello R."/>
            <person name="Artieri C.G."/>
            <person name="Barbash D.A."/>
            <person name="Barker D."/>
            <person name="Barsanti P."/>
            <person name="Batterham P."/>
            <person name="Batzoglou S."/>
            <person name="Begun D."/>
            <person name="Bhutkar A."/>
            <person name="Blanco E."/>
            <person name="Bosak S.A."/>
            <person name="Bradley R.K."/>
            <person name="Brand A.D."/>
            <person name="Brent M.R."/>
            <person name="Brooks A.N."/>
            <person name="Brown R.H."/>
            <person name="Butlin R.K."/>
            <person name="Caggese C."/>
            <person name="Calvi B.R."/>
            <person name="Bernardo de Carvalho A."/>
            <person name="Caspi A."/>
            <person name="Castrezana S."/>
            <person name="Celniker S.E."/>
            <person name="Chang J.L."/>
            <person name="Chapple C."/>
            <person name="Chatterji S."/>
            <person name="Chinwalla A."/>
            <person name="Civetta A."/>
            <person name="Clifton S.W."/>
            <person name="Comeron J.M."/>
            <person name="Costello J.C."/>
            <person name="Coyne J.A."/>
            <person name="Daub J."/>
            <person name="David R.G."/>
            <person name="Delcher A.L."/>
            <person name="Delehaunty K."/>
            <person name="Do C.B."/>
            <person name="Ebling H."/>
            <person name="Edwards K."/>
            <person name="Eickbush T."/>
            <person name="Evans J.D."/>
            <person name="Filipski A."/>
            <person name="Findeiss S."/>
            <person name="Freyhult E."/>
            <person name="Fulton L."/>
            <person name="Fulton R."/>
            <person name="Garcia A.C."/>
            <person name="Gardiner A."/>
            <person name="Garfield D.A."/>
            <person name="Garvin B.E."/>
            <person name="Gibson G."/>
            <person name="Gilbert D."/>
            <person name="Gnerre S."/>
            <person name="Godfrey J."/>
            <person name="Good R."/>
            <person name="Gotea V."/>
            <person name="Gravely B."/>
            <person name="Greenberg A.J."/>
            <person name="Griffiths-Jones S."/>
            <person name="Gross S."/>
            <person name="Guigo R."/>
            <person name="Gustafson E.A."/>
            <person name="Haerty W."/>
            <person name="Hahn M.W."/>
            <person name="Halligan D.L."/>
            <person name="Halpern A.L."/>
            <person name="Halter G.M."/>
            <person name="Han M.V."/>
            <person name="Heger A."/>
            <person name="Hillier L."/>
            <person name="Hinrichs A.S."/>
            <person name="Holmes I."/>
            <person name="Hoskins R.A."/>
            <person name="Hubisz M.J."/>
            <person name="Hultmark D."/>
            <person name="Huntley M.A."/>
            <person name="Jaffe D.B."/>
            <person name="Jagadeeshan S."/>
            <person name="Jeck W.R."/>
            <person name="Johnson J."/>
            <person name="Jones C.D."/>
            <person name="Jordan W.C."/>
            <person name="Karpen G.H."/>
            <person name="Kataoka E."/>
            <person name="Keightley P.D."/>
            <person name="Kheradpour P."/>
            <person name="Kirkness E.F."/>
            <person name="Koerich L.B."/>
            <person name="Kristiansen K."/>
            <person name="Kudrna D."/>
            <person name="Kulathinal R.J."/>
            <person name="Kumar S."/>
            <person name="Kwok R."/>
            <person name="Lander E."/>
            <person name="Langley C.H."/>
            <person name="Lapoint R."/>
            <person name="Lazzaro B.P."/>
            <person name="Lee S.J."/>
            <person name="Levesque L."/>
            <person name="Li R."/>
            <person name="Lin C.F."/>
            <person name="Lin M.F."/>
            <person name="Lindblad-Toh K."/>
            <person name="Llopart A."/>
            <person name="Long M."/>
            <person name="Low L."/>
            <person name="Lozovsky E."/>
            <person name="Lu J."/>
            <person name="Luo M."/>
            <person name="Machado C.A."/>
            <person name="Makalowski W."/>
            <person name="Marzo M."/>
            <person name="Matsuda M."/>
            <person name="Matzkin L."/>
            <person name="McAllister B."/>
            <person name="McBride C.S."/>
            <person name="McKernan B."/>
            <person name="McKernan K."/>
            <person name="Mendez-Lago M."/>
            <person name="Minx P."/>
            <person name="Mollenhauer M.U."/>
            <person name="Montooth K."/>
            <person name="Mount S.M."/>
            <person name="Mu X."/>
            <person name="Myers E."/>
            <person name="Negre B."/>
            <person name="Newfeld S."/>
            <person name="Nielsen R."/>
            <person name="Noor M.A."/>
            <person name="O'Grady P."/>
            <person name="Pachter L."/>
            <person name="Papaceit M."/>
            <person name="Parisi M.J."/>
            <person name="Parisi M."/>
            <person name="Parts L."/>
            <person name="Pedersen J.S."/>
            <person name="Pesole G."/>
            <person name="Phillippy A.M."/>
            <person name="Ponting C.P."/>
            <person name="Pop M."/>
            <person name="Porcelli D."/>
            <person name="Powell J.R."/>
            <person name="Prohaska S."/>
            <person name="Pruitt K."/>
            <person name="Puig M."/>
            <person name="Quesneville H."/>
            <person name="Ram K.R."/>
            <person name="Rand D."/>
            <person name="Rasmussen M.D."/>
            <person name="Reed L.K."/>
            <person name="Reenan R."/>
            <person name="Reily A."/>
            <person name="Remington K.A."/>
            <person name="Rieger T.T."/>
            <person name="Ritchie M.G."/>
            <person name="Robin C."/>
            <person name="Rogers Y.H."/>
            <person name="Rohde C."/>
            <person name="Rozas J."/>
            <person name="Rubenfield M.J."/>
            <person name="Ruiz A."/>
            <person name="Russo S."/>
            <person name="Salzberg S.L."/>
            <person name="Sanchez-Gracia A."/>
            <person name="Saranga D.J."/>
            <person name="Sato H."/>
            <person name="Schaeffer S.W."/>
            <person name="Schatz M.C."/>
            <person name="Schlenke T."/>
            <person name="Schwartz R."/>
            <person name="Segarra C."/>
            <person name="Singh R.S."/>
            <person name="Sirot L."/>
            <person name="Sirota M."/>
            <person name="Sisneros N.B."/>
            <person name="Smith C.D."/>
            <person name="Smith T.F."/>
            <person name="Spieth J."/>
            <person name="Stage D.E."/>
            <person name="Stark A."/>
            <person name="Stephan W."/>
            <person name="Strausberg R.L."/>
            <person name="Strempel S."/>
            <person name="Sturgill D."/>
            <person name="Sutton G."/>
            <person name="Sutton G.G."/>
            <person name="Tao W."/>
            <person name="Teichmann S."/>
            <person name="Tobari Y.N."/>
            <person name="Tomimura Y."/>
            <person name="Tsolas J.M."/>
            <person name="Valente V.L."/>
            <person name="Venter E."/>
            <person name="Venter J.C."/>
            <person name="Vicario S."/>
            <person name="Vieira F.G."/>
            <person name="Vilella A.J."/>
            <person name="Villasante A."/>
            <person name="Walenz B."/>
            <person name="Wang J."/>
            <person name="Wasserman M."/>
            <person name="Watts T."/>
            <person name="Wilson D."/>
            <person name="Wilson R.K."/>
            <person name="Wing R.A."/>
            <person name="Wolfner M.F."/>
            <person name="Wong A."/>
            <person name="Wong G.K."/>
            <person name="Wu C.I."/>
            <person name="Wu G."/>
            <person name="Yamamoto D."/>
            <person name="Yang H.P."/>
            <person name="Yang S.P."/>
            <person name="Yorke J.A."/>
            <person name="Yoshida K."/>
            <person name="Zdobnov E."/>
            <person name="Zhang P."/>
            <person name="Zhang Y."/>
            <person name="Zimin A.V."/>
            <person name="Baldwin J."/>
            <person name="Abdouelleil A."/>
            <person name="Abdulkadir J."/>
            <person name="Abebe A."/>
            <person name="Abera B."/>
            <person name="Abreu J."/>
            <person name="Acer S.C."/>
            <person name="Aftuck L."/>
            <person name="Alexander A."/>
            <person name="An P."/>
            <person name="Anderson E."/>
            <person name="Anderson S."/>
            <person name="Arachi H."/>
            <person name="Azer M."/>
            <person name="Bachantsang P."/>
            <person name="Barry A."/>
            <person name="Bayul T."/>
            <person name="Berlin A."/>
            <person name="Bessette D."/>
            <person name="Bloom T."/>
            <person name="Blye J."/>
            <person name="Boguslavskiy L."/>
            <person name="Bonnet C."/>
            <person name="Boukhgalter B."/>
            <person name="Bourzgui I."/>
            <person name="Brown A."/>
            <person name="Cahill P."/>
            <person name="Channer S."/>
            <person name="Cheshatsang Y."/>
            <person name="Chuda L."/>
            <person name="Citroen M."/>
            <person name="Collymore A."/>
            <person name="Cooke P."/>
            <person name="Costello M."/>
            <person name="D'Aco K."/>
            <person name="Daza R."/>
            <person name="De Haan G."/>
            <person name="DeGray S."/>
            <person name="DeMaso C."/>
            <person name="Dhargay N."/>
            <person name="Dooley K."/>
            <person name="Dooley E."/>
            <person name="Doricent M."/>
            <person name="Dorje P."/>
            <person name="Dorjee K."/>
            <person name="Dupes A."/>
            <person name="Elong R."/>
            <person name="Falk J."/>
            <person name="Farina A."/>
            <person name="Faro S."/>
            <person name="Ferguson D."/>
            <person name="Fisher S."/>
            <person name="Foley C.D."/>
            <person name="Franke A."/>
            <person name="Friedrich D."/>
            <person name="Gadbois L."/>
            <person name="Gearin G."/>
            <person name="Gearin C.R."/>
            <person name="Giannoukos G."/>
            <person name="Goode T."/>
            <person name="Graham J."/>
            <person name="Grandbois E."/>
            <person name="Grewal S."/>
            <person name="Gyaltsen K."/>
            <person name="Hafez N."/>
            <person name="Hagos B."/>
            <person name="Hall J."/>
            <person name="Henson C."/>
            <person name="Hollinger A."/>
            <person name="Honan T."/>
            <person name="Huard M.D."/>
            <person name="Hughes L."/>
            <person name="Hurhula B."/>
            <person name="Husby M.E."/>
            <person name="Kamat A."/>
            <person name="Kanga B."/>
            <person name="Kashin S."/>
            <person name="Khazanovich D."/>
            <person name="Kisner P."/>
            <person name="Lance K."/>
            <person name="Lara M."/>
            <person name="Lee W."/>
            <person name="Lennon N."/>
            <person name="Letendre F."/>
            <person name="LeVine R."/>
            <person name="Lipovsky A."/>
            <person name="Liu X."/>
            <person name="Liu J."/>
            <person name="Liu S."/>
            <person name="Lokyitsang T."/>
            <person name="Lokyitsang Y."/>
            <person name="Lubonja R."/>
            <person name="Lui A."/>
            <person name="MacDonald P."/>
            <person name="Magnisalis V."/>
            <person name="Maru K."/>
            <person name="Matthews C."/>
            <person name="McCusker W."/>
            <person name="McDonough S."/>
            <person name="Mehta T."/>
            <person name="Meldrim J."/>
            <person name="Meneus L."/>
            <person name="Mihai O."/>
            <person name="Mihalev A."/>
            <person name="Mihova T."/>
            <person name="Mittelman R."/>
            <person name="Mlenga V."/>
            <person name="Montmayeur A."/>
            <person name="Mulrain L."/>
            <person name="Navidi A."/>
            <person name="Naylor J."/>
            <person name="Negash T."/>
            <person name="Nguyen T."/>
            <person name="Nguyen N."/>
            <person name="Nicol R."/>
            <person name="Norbu C."/>
            <person name="Norbu N."/>
            <person name="Novod N."/>
            <person name="O'Neill B."/>
            <person name="Osman S."/>
            <person name="Markiewicz E."/>
            <person name="Oyono O.L."/>
            <person name="Patti C."/>
            <person name="Phunkhang P."/>
            <person name="Pierre F."/>
            <person name="Priest M."/>
            <person name="Raghuraman S."/>
            <person name="Rege F."/>
            <person name="Reyes R."/>
            <person name="Rise C."/>
            <person name="Rogov P."/>
            <person name="Ross K."/>
            <person name="Ryan E."/>
            <person name="Settipalli S."/>
            <person name="Shea T."/>
            <person name="Sherpa N."/>
            <person name="Shi L."/>
            <person name="Shih D."/>
            <person name="Sparrow T."/>
            <person name="Spaulding J."/>
            <person name="Stalker J."/>
            <person name="Stange-Thomann N."/>
            <person name="Stavropoulos S."/>
            <person name="Stone C."/>
            <person name="Strader C."/>
            <person name="Tesfaye S."/>
            <person name="Thomson T."/>
            <person name="Thoulutsang Y."/>
            <person name="Thoulutsang D."/>
            <person name="Topham K."/>
            <person name="Topping I."/>
            <person name="Tsamla T."/>
            <person name="Vassiliev H."/>
            <person name="Vo A."/>
            <person name="Wangchuk T."/>
            <person name="Wangdi T."/>
            <person name="Weiand M."/>
            <person name="Wilkinson J."/>
            <person name="Wilson A."/>
            <person name="Yadav S."/>
            <person name="Young G."/>
            <person name="Yu Q."/>
            <person name="Zembek L."/>
            <person name="Zhong D."/>
            <person name="Zimmer A."/>
            <person name="Zwirko Z."/>
            <person name="Jaffe D.B."/>
            <person name="Alvarez P."/>
            <person name="Brockman W."/>
            <person name="Butler J."/>
            <person name="Chin C."/>
            <person name="Gnerre S."/>
            <person name="Grabherr M."/>
            <person name="Kleber M."/>
            <person name="Mauceli E."/>
            <person name="MacCallum I."/>
        </authorList>
    </citation>
    <scope>NUCLEOTIDE SEQUENCE [LARGE SCALE GENOMIC DNA]</scope>
    <source>
        <strain evidence="5">MSH-3 / Tucson 14011-0111.49</strain>
    </source>
</reference>
<dbReference type="Pfam" id="PF00227">
    <property type="entry name" value="Proteasome"/>
    <property type="match status" value="1"/>
</dbReference>
<evidence type="ECO:0000256" key="3">
    <source>
        <dbReference type="PIRNR" id="PIRNR001213"/>
    </source>
</evidence>
<dbReference type="GO" id="GO:0005737">
    <property type="term" value="C:cytoplasm"/>
    <property type="evidence" value="ECO:0007669"/>
    <property type="project" value="UniProtKB-SubCell"/>
</dbReference>
<dbReference type="Proteomes" id="UP000008744">
    <property type="component" value="Unassembled WGS sequence"/>
</dbReference>